<reference evidence="1" key="1">
    <citation type="journal article" date="2015" name="Nature">
        <title>Complex archaea that bridge the gap between prokaryotes and eukaryotes.</title>
        <authorList>
            <person name="Spang A."/>
            <person name="Saw J.H."/>
            <person name="Jorgensen S.L."/>
            <person name="Zaremba-Niedzwiedzka K."/>
            <person name="Martijn J."/>
            <person name="Lind A.E."/>
            <person name="van Eijk R."/>
            <person name="Schleper C."/>
            <person name="Guy L."/>
            <person name="Ettema T.J."/>
        </authorList>
    </citation>
    <scope>NUCLEOTIDE SEQUENCE</scope>
</reference>
<comment type="caution">
    <text evidence="1">The sequence shown here is derived from an EMBL/GenBank/DDBJ whole genome shotgun (WGS) entry which is preliminary data.</text>
</comment>
<dbReference type="EMBL" id="LAZR01009282">
    <property type="protein sequence ID" value="KKM73568.1"/>
    <property type="molecule type" value="Genomic_DNA"/>
</dbReference>
<sequence>MLSKEEFSRIFELAKGKPPLIDMQSIVGKYYQKCNATNPPKTYLAMEIAEVIAQAQRDGDIRFFYGGEE</sequence>
<gene>
    <name evidence="1" type="ORF">LCGC14_1409190</name>
</gene>
<evidence type="ECO:0000313" key="1">
    <source>
        <dbReference type="EMBL" id="KKM73568.1"/>
    </source>
</evidence>
<accession>A0A0F9JV26</accession>
<protein>
    <submittedName>
        <fullName evidence="1">Uncharacterized protein</fullName>
    </submittedName>
</protein>
<organism evidence="1">
    <name type="scientific">marine sediment metagenome</name>
    <dbReference type="NCBI Taxonomy" id="412755"/>
    <lineage>
        <taxon>unclassified sequences</taxon>
        <taxon>metagenomes</taxon>
        <taxon>ecological metagenomes</taxon>
    </lineage>
</organism>
<dbReference type="AlphaFoldDB" id="A0A0F9JV26"/>
<name>A0A0F9JV26_9ZZZZ</name>
<proteinExistence type="predicted"/>